<evidence type="ECO:0000259" key="1">
    <source>
        <dbReference type="Pfam" id="PF01636"/>
    </source>
</evidence>
<dbReference type="InterPro" id="IPR002575">
    <property type="entry name" value="Aminoglycoside_PTrfase"/>
</dbReference>
<accession>A0A254U1F0</accession>
<dbReference type="Pfam" id="PF01636">
    <property type="entry name" value="APH"/>
    <property type="match status" value="1"/>
</dbReference>
<dbReference type="VEuPathDB" id="FungiDB:M747DRAFT_126747"/>
<feature type="domain" description="Aminoglycoside phosphotransferase" evidence="1">
    <location>
        <begin position="72"/>
        <end position="280"/>
    </location>
</feature>
<reference evidence="3" key="1">
    <citation type="submission" date="2018-10" db="EMBL/GenBank/DDBJ databases">
        <title>FDA dAtabase for Regulatory Grade micrObial Sequences (FDA-ARGOS): Supporting development and validation of Infectious Disease Dx tests.</title>
        <authorList>
            <person name="Kerrigan L."/>
            <person name="Tallon L."/>
            <person name="Sadzewicz L."/>
            <person name="Sengamalay N."/>
            <person name="Ott S."/>
            <person name="Godinez A."/>
            <person name="Nagaraj S."/>
            <person name="Vavikolanu K."/>
            <person name="Nadendla S."/>
            <person name="George J."/>
            <person name="Sichtig H."/>
        </authorList>
    </citation>
    <scope>NUCLEOTIDE SEQUENCE [LARGE SCALE GENOMIC DNA]</scope>
    <source>
        <strain evidence="3">FDAARGOS_311</strain>
    </source>
</reference>
<dbReference type="PANTHER" id="PTHR21310:SF54">
    <property type="entry name" value="AMINOGLYCOSIDE PHOSPHOTRANSFERASE DOMAIN-CONTAINING PROTEIN"/>
    <property type="match status" value="1"/>
</dbReference>
<dbReference type="AlphaFoldDB" id="A0A254U1F0"/>
<dbReference type="InterPro" id="IPR051678">
    <property type="entry name" value="AGP_Transferase"/>
</dbReference>
<protein>
    <submittedName>
        <fullName evidence="2">Hsp90 family protein</fullName>
    </submittedName>
</protein>
<dbReference type="EMBL" id="NKJJ02000005">
    <property type="protein sequence ID" value="TPR06991.1"/>
    <property type="molecule type" value="Genomic_DNA"/>
</dbReference>
<dbReference type="Gene3D" id="3.90.1200.10">
    <property type="match status" value="1"/>
</dbReference>
<comment type="caution">
    <text evidence="2">The sequence shown here is derived from an EMBL/GenBank/DDBJ whole genome shotgun (WGS) entry which is preliminary data.</text>
</comment>
<proteinExistence type="predicted"/>
<dbReference type="VEuPathDB" id="FungiDB:ASPNIDRAFT2_1169765"/>
<dbReference type="InterPro" id="IPR011009">
    <property type="entry name" value="Kinase-like_dom_sf"/>
</dbReference>
<evidence type="ECO:0000313" key="2">
    <source>
        <dbReference type="EMBL" id="TPR06991.1"/>
    </source>
</evidence>
<gene>
    <name evidence="2" type="ORF">CAN33_0025340</name>
</gene>
<organism evidence="2 3">
    <name type="scientific">Aspergillus niger</name>
    <dbReference type="NCBI Taxonomy" id="5061"/>
    <lineage>
        <taxon>Eukaryota</taxon>
        <taxon>Fungi</taxon>
        <taxon>Dikarya</taxon>
        <taxon>Ascomycota</taxon>
        <taxon>Pezizomycotina</taxon>
        <taxon>Eurotiomycetes</taxon>
        <taxon>Eurotiomycetidae</taxon>
        <taxon>Eurotiales</taxon>
        <taxon>Aspergillaceae</taxon>
        <taxon>Aspergillus</taxon>
        <taxon>Aspergillus subgen. Circumdati</taxon>
    </lineage>
</organism>
<evidence type="ECO:0000313" key="3">
    <source>
        <dbReference type="Proteomes" id="UP000197666"/>
    </source>
</evidence>
<dbReference type="VEuPathDB" id="FungiDB:ATCC64974_8120"/>
<name>A0A254U1F0_ASPNG</name>
<dbReference type="Proteomes" id="UP000197666">
    <property type="component" value="Unassembled WGS sequence"/>
</dbReference>
<dbReference type="PANTHER" id="PTHR21310">
    <property type="entry name" value="AMINOGLYCOSIDE PHOSPHOTRANSFERASE-RELATED-RELATED"/>
    <property type="match status" value="1"/>
</dbReference>
<sequence length="300" mass="34446">MSSAEESDKTGSVNREPQVEVQYSVPSFEAPYPDRVKEMVSPNNTIFNWGGVKIAKISSEIVVKFGPHVTLTEAKNMVFVEDNTRTVPVPKVFAYYTHGPFNRDADDYGSLYDTYIFMSFIEGQSLDRVWETYDSITKAQISTQLKDYIGELRQIGNGNGSYYIGSVGPGPVTDPILENYHNKGPFTSEDEFNNTLVKAYQAQAPKRHIKNLLSGMLSQRKHRTVFTHGDLRLANIMVNDGYVTGIVDWEFSGWYPEYWEFAKALYVWKWQNDWTDHLLQCLEPYYPEYTVHAFMTGTLW</sequence>
<dbReference type="SUPFAM" id="SSF56112">
    <property type="entry name" value="Protein kinase-like (PK-like)"/>
    <property type="match status" value="1"/>
</dbReference>
<dbReference type="CDD" id="cd05120">
    <property type="entry name" value="APH_ChoK_like"/>
    <property type="match status" value="1"/>
</dbReference>
<dbReference type="VEuPathDB" id="FungiDB:An09g06240"/>